<name>A0ACD0P3S6_9BASI</name>
<organism evidence="1 2">
    <name type="scientific">Violaceomyces palustris</name>
    <dbReference type="NCBI Taxonomy" id="1673888"/>
    <lineage>
        <taxon>Eukaryota</taxon>
        <taxon>Fungi</taxon>
        <taxon>Dikarya</taxon>
        <taxon>Basidiomycota</taxon>
        <taxon>Ustilaginomycotina</taxon>
        <taxon>Ustilaginomycetes</taxon>
        <taxon>Violaceomycetales</taxon>
        <taxon>Violaceomycetaceae</taxon>
        <taxon>Violaceomyces</taxon>
    </lineage>
</organism>
<reference evidence="1 2" key="1">
    <citation type="journal article" date="2018" name="Mol. Biol. Evol.">
        <title>Broad Genomic Sampling Reveals a Smut Pathogenic Ancestry of the Fungal Clade Ustilaginomycotina.</title>
        <authorList>
            <person name="Kijpornyongpan T."/>
            <person name="Mondo S.J."/>
            <person name="Barry K."/>
            <person name="Sandor L."/>
            <person name="Lee J."/>
            <person name="Lipzen A."/>
            <person name="Pangilinan J."/>
            <person name="LaButti K."/>
            <person name="Hainaut M."/>
            <person name="Henrissat B."/>
            <person name="Grigoriev I.V."/>
            <person name="Spatafora J.W."/>
            <person name="Aime M.C."/>
        </authorList>
    </citation>
    <scope>NUCLEOTIDE SEQUENCE [LARGE SCALE GENOMIC DNA]</scope>
    <source>
        <strain evidence="1 2">SA 807</strain>
    </source>
</reference>
<dbReference type="Proteomes" id="UP000245626">
    <property type="component" value="Unassembled WGS sequence"/>
</dbReference>
<dbReference type="EMBL" id="KZ819759">
    <property type="protein sequence ID" value="PWN52768.1"/>
    <property type="molecule type" value="Genomic_DNA"/>
</dbReference>
<evidence type="ECO:0000313" key="2">
    <source>
        <dbReference type="Proteomes" id="UP000245626"/>
    </source>
</evidence>
<keyword evidence="2" id="KW-1185">Reference proteome</keyword>
<evidence type="ECO:0000313" key="1">
    <source>
        <dbReference type="EMBL" id="PWN52768.1"/>
    </source>
</evidence>
<proteinExistence type="predicted"/>
<protein>
    <submittedName>
        <fullName evidence="1">Uncharacterized protein</fullName>
    </submittedName>
</protein>
<sequence length="99" mass="10773">MLQDEQVEAAAMGHCLAARRIMTKGNVDVVETFSRANNGRTWVAGRLSSAHIGNQGPETPSAARSASETYMVLPGRSQSIVDCDNEFRRLANDLPWLGI</sequence>
<accession>A0ACD0P3S6</accession>
<gene>
    <name evidence="1" type="ORF">IE53DRAFT_254034</name>
</gene>